<name>A0ABY7F830_MYAAR</name>
<accession>A0ABY7F830</accession>
<gene>
    <name evidence="2" type="ORF">MAR_000171</name>
</gene>
<feature type="transmembrane region" description="Helical" evidence="1">
    <location>
        <begin position="22"/>
        <end position="40"/>
    </location>
</feature>
<evidence type="ECO:0000313" key="3">
    <source>
        <dbReference type="Proteomes" id="UP001164746"/>
    </source>
</evidence>
<evidence type="ECO:0000313" key="2">
    <source>
        <dbReference type="EMBL" id="WAR18333.1"/>
    </source>
</evidence>
<keyword evidence="1" id="KW-0472">Membrane</keyword>
<dbReference type="EMBL" id="CP111022">
    <property type="protein sequence ID" value="WAR18333.1"/>
    <property type="molecule type" value="Genomic_DNA"/>
</dbReference>
<dbReference type="Proteomes" id="UP001164746">
    <property type="component" value="Chromosome 11"/>
</dbReference>
<keyword evidence="3" id="KW-1185">Reference proteome</keyword>
<sequence>MLHMDSATSRIGRKVGYEPEKGLQFMVKFAVFFILLNTFLKFTLFQRHRREDTNHDYWRGTVNARRKRMRFLVASAMIGMTLSIMFVFRYVTNYPSYKNRKYYQEQKT</sequence>
<evidence type="ECO:0000256" key="1">
    <source>
        <dbReference type="SAM" id="Phobius"/>
    </source>
</evidence>
<keyword evidence="1" id="KW-1133">Transmembrane helix</keyword>
<keyword evidence="1" id="KW-0812">Transmembrane</keyword>
<proteinExistence type="predicted"/>
<feature type="transmembrane region" description="Helical" evidence="1">
    <location>
        <begin position="71"/>
        <end position="91"/>
    </location>
</feature>
<organism evidence="2 3">
    <name type="scientific">Mya arenaria</name>
    <name type="common">Soft-shell clam</name>
    <dbReference type="NCBI Taxonomy" id="6604"/>
    <lineage>
        <taxon>Eukaryota</taxon>
        <taxon>Metazoa</taxon>
        <taxon>Spiralia</taxon>
        <taxon>Lophotrochozoa</taxon>
        <taxon>Mollusca</taxon>
        <taxon>Bivalvia</taxon>
        <taxon>Autobranchia</taxon>
        <taxon>Heteroconchia</taxon>
        <taxon>Euheterodonta</taxon>
        <taxon>Imparidentia</taxon>
        <taxon>Neoheterodontei</taxon>
        <taxon>Myida</taxon>
        <taxon>Myoidea</taxon>
        <taxon>Myidae</taxon>
        <taxon>Mya</taxon>
    </lineage>
</organism>
<protein>
    <submittedName>
        <fullName evidence="2">Uncharacterized protein</fullName>
    </submittedName>
</protein>
<reference evidence="2" key="1">
    <citation type="submission" date="2022-11" db="EMBL/GenBank/DDBJ databases">
        <title>Centuries of genome instability and evolution in soft-shell clam transmissible cancer (bioRxiv).</title>
        <authorList>
            <person name="Hart S.F.M."/>
            <person name="Yonemitsu M.A."/>
            <person name="Giersch R.M."/>
            <person name="Beal B.F."/>
            <person name="Arriagada G."/>
            <person name="Davis B.W."/>
            <person name="Ostrander E.A."/>
            <person name="Goff S.P."/>
            <person name="Metzger M.J."/>
        </authorList>
    </citation>
    <scope>NUCLEOTIDE SEQUENCE</scope>
    <source>
        <strain evidence="2">MELC-2E11</strain>
        <tissue evidence="2">Siphon/mantle</tissue>
    </source>
</reference>